<dbReference type="AlphaFoldDB" id="A0A091DV46"/>
<organism evidence="1 2">
    <name type="scientific">Fukomys damarensis</name>
    <name type="common">Damaraland mole rat</name>
    <name type="synonym">Cryptomys damarensis</name>
    <dbReference type="NCBI Taxonomy" id="885580"/>
    <lineage>
        <taxon>Eukaryota</taxon>
        <taxon>Metazoa</taxon>
        <taxon>Chordata</taxon>
        <taxon>Craniata</taxon>
        <taxon>Vertebrata</taxon>
        <taxon>Euteleostomi</taxon>
        <taxon>Mammalia</taxon>
        <taxon>Eutheria</taxon>
        <taxon>Euarchontoglires</taxon>
        <taxon>Glires</taxon>
        <taxon>Rodentia</taxon>
        <taxon>Hystricomorpha</taxon>
        <taxon>Bathyergidae</taxon>
        <taxon>Fukomys</taxon>
    </lineage>
</organism>
<name>A0A091DV46_FUKDA</name>
<sequence>MVLRRRTPDPGRRQRRCSGVWETACKTAGCLHCSSLSEGVAMLYIYRSTTIPEQLEAGFPLRRLDWDPNTGAAERTPGCVLVHERRLYCPEQGFNRIGLAILQQQMDLLNEEVEGLWLHTRLDCDSRFQQLYSLSCRKPF</sequence>
<evidence type="ECO:0000313" key="1">
    <source>
        <dbReference type="EMBL" id="KFO35994.1"/>
    </source>
</evidence>
<accession>A0A091DV46</accession>
<keyword evidence="2" id="KW-1185">Reference proteome</keyword>
<proteinExistence type="predicted"/>
<dbReference type="EMBL" id="KN121589">
    <property type="protein sequence ID" value="KFO35994.1"/>
    <property type="molecule type" value="Genomic_DNA"/>
</dbReference>
<protein>
    <submittedName>
        <fullName evidence="1">Uncharacterized protein</fullName>
    </submittedName>
</protein>
<gene>
    <name evidence="1" type="ORF">H920_02634</name>
</gene>
<evidence type="ECO:0000313" key="2">
    <source>
        <dbReference type="Proteomes" id="UP000028990"/>
    </source>
</evidence>
<dbReference type="Proteomes" id="UP000028990">
    <property type="component" value="Unassembled WGS sequence"/>
</dbReference>
<reference evidence="1 2" key="1">
    <citation type="submission" date="2013-11" db="EMBL/GenBank/DDBJ databases">
        <title>The Damaraland mole rat (Fukomys damarensis) genome and evolution of African mole rats.</title>
        <authorList>
            <person name="Gladyshev V.N."/>
            <person name="Fang X."/>
        </authorList>
    </citation>
    <scope>NUCLEOTIDE SEQUENCE [LARGE SCALE GENOMIC DNA]</scope>
    <source>
        <tissue evidence="1">Liver</tissue>
    </source>
</reference>